<dbReference type="PANTHER" id="PTHR48020:SF12">
    <property type="entry name" value="PROTON MYO-INOSITOL COTRANSPORTER"/>
    <property type="match status" value="1"/>
</dbReference>
<keyword evidence="3 9" id="KW-0813">Transport</keyword>
<feature type="transmembrane region" description="Helical" evidence="10">
    <location>
        <begin position="451"/>
        <end position="469"/>
    </location>
</feature>
<evidence type="ECO:0000256" key="3">
    <source>
        <dbReference type="ARBA" id="ARBA00022448"/>
    </source>
</evidence>
<feature type="transmembrane region" description="Helical" evidence="10">
    <location>
        <begin position="383"/>
        <end position="405"/>
    </location>
</feature>
<dbReference type="OrthoDB" id="5290825at2759"/>
<feature type="transmembrane region" description="Helical" evidence="10">
    <location>
        <begin position="357"/>
        <end position="377"/>
    </location>
</feature>
<dbReference type="InterPro" id="IPR003663">
    <property type="entry name" value="Sugar/inositol_transpt"/>
</dbReference>
<evidence type="ECO:0000313" key="13">
    <source>
        <dbReference type="Proteomes" id="UP000002866"/>
    </source>
</evidence>
<feature type="transmembrane region" description="Helical" evidence="10">
    <location>
        <begin position="123"/>
        <end position="141"/>
    </location>
</feature>
<dbReference type="FunFam" id="1.20.1250.20:FF:000218">
    <property type="entry name" value="facilitated trehalose transporter Tret1"/>
    <property type="match status" value="1"/>
</dbReference>
<comment type="similarity">
    <text evidence="2 9">Belongs to the major facilitator superfamily. Sugar transporter (TC 2.A.1.1) family.</text>
</comment>
<accession>I2GWT5</accession>
<dbReference type="Pfam" id="PF00083">
    <property type="entry name" value="Sugar_tr"/>
    <property type="match status" value="1"/>
</dbReference>
<dbReference type="InterPro" id="IPR005829">
    <property type="entry name" value="Sugar_transporter_CS"/>
</dbReference>
<dbReference type="GO" id="GO:0005366">
    <property type="term" value="F:myo-inositol:proton symporter activity"/>
    <property type="evidence" value="ECO:0007669"/>
    <property type="project" value="TreeGrafter"/>
</dbReference>
<keyword evidence="4" id="KW-1003">Cell membrane</keyword>
<evidence type="ECO:0000313" key="12">
    <source>
        <dbReference type="EMBL" id="CCH58587.1"/>
    </source>
</evidence>
<evidence type="ECO:0000259" key="11">
    <source>
        <dbReference type="PROSITE" id="PS50850"/>
    </source>
</evidence>
<keyword evidence="13" id="KW-1185">Reference proteome</keyword>
<dbReference type="EMBL" id="HE806316">
    <property type="protein sequence ID" value="CCH58587.1"/>
    <property type="molecule type" value="Genomic_DNA"/>
</dbReference>
<feature type="transmembrane region" description="Helical" evidence="10">
    <location>
        <begin position="213"/>
        <end position="231"/>
    </location>
</feature>
<evidence type="ECO:0000256" key="1">
    <source>
        <dbReference type="ARBA" id="ARBA00004651"/>
    </source>
</evidence>
<keyword evidence="5" id="KW-0762">Sugar transport</keyword>
<evidence type="ECO:0000256" key="8">
    <source>
        <dbReference type="ARBA" id="ARBA00023136"/>
    </source>
</evidence>
<dbReference type="GO" id="GO:0005886">
    <property type="term" value="C:plasma membrane"/>
    <property type="evidence" value="ECO:0007669"/>
    <property type="project" value="UniProtKB-SubCell"/>
</dbReference>
<evidence type="ECO:0000256" key="2">
    <source>
        <dbReference type="ARBA" id="ARBA00010992"/>
    </source>
</evidence>
<dbReference type="OMA" id="GFNAFMY"/>
<comment type="subcellular location">
    <subcellularLocation>
        <location evidence="1">Cell membrane</location>
        <topology evidence="1">Multi-pass membrane protein</topology>
    </subcellularLocation>
</comment>
<dbReference type="GeneID" id="14492675"/>
<name>I2GWT5_HENB6</name>
<dbReference type="Gene3D" id="1.20.1250.20">
    <property type="entry name" value="MFS general substrate transporter like domains"/>
    <property type="match status" value="1"/>
</dbReference>
<dbReference type="PROSITE" id="PS00217">
    <property type="entry name" value="SUGAR_TRANSPORT_2"/>
    <property type="match status" value="1"/>
</dbReference>
<dbReference type="InterPro" id="IPR036259">
    <property type="entry name" value="MFS_trans_sf"/>
</dbReference>
<dbReference type="PRINTS" id="PR00171">
    <property type="entry name" value="SUGRTRNSPORT"/>
</dbReference>
<organism evidence="12 13">
    <name type="scientific">Henningerozyma blattae (strain ATCC 34711 / CBS 6284 / DSM 70876 / NBRC 10599 / NRRL Y-10934 / UCD 77-7)</name>
    <name type="common">Yeast</name>
    <name type="synonym">Tetrapisispora blattae</name>
    <dbReference type="NCBI Taxonomy" id="1071380"/>
    <lineage>
        <taxon>Eukaryota</taxon>
        <taxon>Fungi</taxon>
        <taxon>Dikarya</taxon>
        <taxon>Ascomycota</taxon>
        <taxon>Saccharomycotina</taxon>
        <taxon>Saccharomycetes</taxon>
        <taxon>Saccharomycetales</taxon>
        <taxon>Saccharomycetaceae</taxon>
        <taxon>Henningerozyma</taxon>
    </lineage>
</organism>
<feature type="domain" description="Major facilitator superfamily (MFS) profile" evidence="11">
    <location>
        <begin position="54"/>
        <end position="473"/>
    </location>
</feature>
<dbReference type="InterPro" id="IPR020846">
    <property type="entry name" value="MFS_dom"/>
</dbReference>
<evidence type="ECO:0000256" key="4">
    <source>
        <dbReference type="ARBA" id="ARBA00022475"/>
    </source>
</evidence>
<feature type="transmembrane region" description="Helical" evidence="10">
    <location>
        <begin position="182"/>
        <end position="207"/>
    </location>
</feature>
<dbReference type="PROSITE" id="PS00216">
    <property type="entry name" value="SUGAR_TRANSPORT_1"/>
    <property type="match status" value="2"/>
</dbReference>
<keyword evidence="6 10" id="KW-0812">Transmembrane</keyword>
<dbReference type="AlphaFoldDB" id="I2GWT5"/>
<dbReference type="KEGG" id="tbl:TBLA_0A07970"/>
<dbReference type="GO" id="GO:1904679">
    <property type="term" value="P:myo-inositol import across plasma membrane"/>
    <property type="evidence" value="ECO:0007669"/>
    <property type="project" value="TreeGrafter"/>
</dbReference>
<feature type="transmembrane region" description="Helical" evidence="10">
    <location>
        <begin position="51"/>
        <end position="76"/>
    </location>
</feature>
<dbReference type="HOGENOM" id="CLU_001265_30_5_1"/>
<dbReference type="SUPFAM" id="SSF103473">
    <property type="entry name" value="MFS general substrate transporter"/>
    <property type="match status" value="1"/>
</dbReference>
<dbReference type="InParanoid" id="I2GWT5"/>
<dbReference type="InterPro" id="IPR050814">
    <property type="entry name" value="Myo-inositol_Transporter"/>
</dbReference>
<keyword evidence="8 10" id="KW-0472">Membrane</keyword>
<evidence type="ECO:0000256" key="5">
    <source>
        <dbReference type="ARBA" id="ARBA00022597"/>
    </source>
</evidence>
<dbReference type="eggNOG" id="KOG0254">
    <property type="taxonomic scope" value="Eukaryota"/>
</dbReference>
<reference evidence="12 13" key="1">
    <citation type="journal article" date="2011" name="Proc. Natl. Acad. Sci. U.S.A.">
        <title>Evolutionary erosion of yeast sex chromosomes by mating-type switching accidents.</title>
        <authorList>
            <person name="Gordon J.L."/>
            <person name="Armisen D."/>
            <person name="Proux-Wera E."/>
            <person name="Oheigeartaigh S.S."/>
            <person name="Byrne K.P."/>
            <person name="Wolfe K.H."/>
        </authorList>
    </citation>
    <scope>NUCLEOTIDE SEQUENCE [LARGE SCALE GENOMIC DNA]</scope>
    <source>
        <strain evidence="13">ATCC 34711 / CBS 6284 / DSM 70876 / NBRC 10599 / NRRL Y-10934 / UCD 77-7</strain>
    </source>
</reference>
<dbReference type="Proteomes" id="UP000002866">
    <property type="component" value="Chromosome 1"/>
</dbReference>
<feature type="transmembrane region" description="Helical" evidence="10">
    <location>
        <begin position="328"/>
        <end position="350"/>
    </location>
</feature>
<dbReference type="NCBIfam" id="TIGR00879">
    <property type="entry name" value="SP"/>
    <property type="match status" value="1"/>
</dbReference>
<dbReference type="PANTHER" id="PTHR48020">
    <property type="entry name" value="PROTON MYO-INOSITOL COTRANSPORTER"/>
    <property type="match status" value="1"/>
</dbReference>
<protein>
    <recommendedName>
        <fullName evidence="11">Major facilitator superfamily (MFS) profile domain-containing protein</fullName>
    </recommendedName>
</protein>
<sequence length="500" mass="55649">MTDRALQDYSQSQALIPDRQVTSQAQSLTTQNSILSIDNIDNLPVQFNKRLFLIIISSTIGGLLFGYDTGIISGVLANLQPNDISLIDLSNFHKELITSMTSLGSFLASLIAFALADHYGRKFTLALCSCIFIIASLWMALSTTLTYLVIGRFIVGLAIGTVAQCIPVYLSEMAPAPIRGKILTLNVVSITFGQLFSYAIAICLTIPHAWRYLFAFAAIPAIVFLLVLDFIPESPRWLLSQNNTTDAIKTLSIIYPTATTTQLNFKIKLLQTNITTGPTTSLKELTAPTKRALFVGCTLMLFQQISGFNAFMYYTATIFKELQPSQNPLLPALLIAATNCLFTCIALYFIDSVGRRTILLITIPFMTFSLMISSIAFRNNDTHLILTSLCLFVASYALAMGYIPWSSVEFLPLDKRAFGSSCISCTNWLSNSLISISFLTTMKSFGSENTMLCFTFITIMNWLFVWKFYPEVKGLSLEEIAHIFKDGIDIHYVYRNYHST</sequence>
<evidence type="ECO:0000256" key="6">
    <source>
        <dbReference type="ARBA" id="ARBA00022692"/>
    </source>
</evidence>
<proteinExistence type="inferred from homology"/>
<evidence type="ECO:0000256" key="9">
    <source>
        <dbReference type="RuleBase" id="RU003346"/>
    </source>
</evidence>
<keyword evidence="7 10" id="KW-1133">Transmembrane helix</keyword>
<feature type="transmembrane region" description="Helical" evidence="10">
    <location>
        <begin position="292"/>
        <end position="316"/>
    </location>
</feature>
<feature type="transmembrane region" description="Helical" evidence="10">
    <location>
        <begin position="147"/>
        <end position="170"/>
    </location>
</feature>
<dbReference type="InterPro" id="IPR005828">
    <property type="entry name" value="MFS_sugar_transport-like"/>
</dbReference>
<dbReference type="RefSeq" id="XP_004178106.1">
    <property type="nucleotide sequence ID" value="XM_004178058.1"/>
</dbReference>
<evidence type="ECO:0000256" key="10">
    <source>
        <dbReference type="SAM" id="Phobius"/>
    </source>
</evidence>
<feature type="transmembrane region" description="Helical" evidence="10">
    <location>
        <begin position="96"/>
        <end position="116"/>
    </location>
</feature>
<gene>
    <name evidence="12" type="primary">TBLA0A07970</name>
    <name evidence="12" type="ORF">TBLA_0A07970</name>
</gene>
<dbReference type="FunCoup" id="I2GWT5">
    <property type="interactions" value="1217"/>
</dbReference>
<dbReference type="PROSITE" id="PS50850">
    <property type="entry name" value="MFS"/>
    <property type="match status" value="1"/>
</dbReference>
<evidence type="ECO:0000256" key="7">
    <source>
        <dbReference type="ARBA" id="ARBA00022989"/>
    </source>
</evidence>